<dbReference type="Gene3D" id="1.20.5.190">
    <property type="match status" value="1"/>
</dbReference>
<evidence type="ECO:0000313" key="6">
    <source>
        <dbReference type="EMBL" id="CAA2626925.1"/>
    </source>
</evidence>
<evidence type="ECO:0000256" key="4">
    <source>
        <dbReference type="SAM" id="MobiDB-lite"/>
    </source>
</evidence>
<dbReference type="PANTHER" id="PTHR32295:SF281">
    <property type="entry name" value="PROTEIN IQ-DOMAIN 31"/>
    <property type="match status" value="1"/>
</dbReference>
<feature type="region of interest" description="Disordered" evidence="4">
    <location>
        <begin position="197"/>
        <end position="309"/>
    </location>
</feature>
<evidence type="ECO:0000256" key="1">
    <source>
        <dbReference type="ARBA" id="ARBA00022860"/>
    </source>
</evidence>
<dbReference type="PANTHER" id="PTHR32295">
    <property type="entry name" value="IQ-DOMAIN 5-RELATED"/>
    <property type="match status" value="1"/>
</dbReference>
<feature type="compositionally biased region" description="Polar residues" evidence="4">
    <location>
        <begin position="400"/>
        <end position="409"/>
    </location>
</feature>
<evidence type="ECO:0000313" key="7">
    <source>
        <dbReference type="Proteomes" id="UP001189122"/>
    </source>
</evidence>
<dbReference type="EMBL" id="LR743596">
    <property type="protein sequence ID" value="CAA2626925.1"/>
    <property type="molecule type" value="Genomic_DNA"/>
</dbReference>
<comment type="subunit">
    <text evidence="3">Binds to multiple calmodulin (CaM) in the presence of Ca(2+) and CaM-like proteins.</text>
</comment>
<keyword evidence="1" id="KW-0112">Calmodulin-binding</keyword>
<dbReference type="AlphaFoldDB" id="A0A7I8J9U9"/>
<dbReference type="SMART" id="SM00015">
    <property type="entry name" value="IQ"/>
    <property type="match status" value="2"/>
</dbReference>
<name>A0A7I8J9U9_SPIIN</name>
<feature type="region of interest" description="Disordered" evidence="4">
    <location>
        <begin position="400"/>
        <end position="549"/>
    </location>
</feature>
<dbReference type="GO" id="GO:0005516">
    <property type="term" value="F:calmodulin binding"/>
    <property type="evidence" value="ECO:0007669"/>
    <property type="project" value="UniProtKB-KW"/>
</dbReference>
<gene>
    <name evidence="6" type="ORF">SI7747_09012611</name>
</gene>
<accession>A0A7I8J9U9</accession>
<reference evidence="6 7" key="1">
    <citation type="submission" date="2019-12" db="EMBL/GenBank/DDBJ databases">
        <authorList>
            <person name="Scholz U."/>
            <person name="Mascher M."/>
            <person name="Fiebig A."/>
        </authorList>
    </citation>
    <scope>NUCLEOTIDE SEQUENCE</scope>
</reference>
<dbReference type="Pfam" id="PF00612">
    <property type="entry name" value="IQ"/>
    <property type="match status" value="3"/>
</dbReference>
<protein>
    <recommendedName>
        <fullName evidence="5">DUF4005 domain-containing protein</fullName>
    </recommendedName>
</protein>
<proteinExistence type="inferred from homology"/>
<feature type="compositionally biased region" description="Basic and acidic residues" evidence="4">
    <location>
        <begin position="289"/>
        <end position="301"/>
    </location>
</feature>
<feature type="compositionally biased region" description="Polar residues" evidence="4">
    <location>
        <begin position="499"/>
        <end position="522"/>
    </location>
</feature>
<dbReference type="InterPro" id="IPR025064">
    <property type="entry name" value="DUF4005"/>
</dbReference>
<comment type="similarity">
    <text evidence="2">Belongs to the IQD family.</text>
</comment>
<dbReference type="Proteomes" id="UP001189122">
    <property type="component" value="Unassembled WGS sequence"/>
</dbReference>
<evidence type="ECO:0000256" key="2">
    <source>
        <dbReference type="ARBA" id="ARBA00024341"/>
    </source>
</evidence>
<organism evidence="6">
    <name type="scientific">Spirodela intermedia</name>
    <name type="common">Intermediate duckweed</name>
    <dbReference type="NCBI Taxonomy" id="51605"/>
    <lineage>
        <taxon>Eukaryota</taxon>
        <taxon>Viridiplantae</taxon>
        <taxon>Streptophyta</taxon>
        <taxon>Embryophyta</taxon>
        <taxon>Tracheophyta</taxon>
        <taxon>Spermatophyta</taxon>
        <taxon>Magnoliopsida</taxon>
        <taxon>Liliopsida</taxon>
        <taxon>Araceae</taxon>
        <taxon>Lemnoideae</taxon>
        <taxon>Spirodela</taxon>
    </lineage>
</organism>
<dbReference type="Pfam" id="PF13178">
    <property type="entry name" value="DUF4005"/>
    <property type="match status" value="1"/>
</dbReference>
<dbReference type="PROSITE" id="PS50096">
    <property type="entry name" value="IQ"/>
    <property type="match status" value="2"/>
</dbReference>
<dbReference type="InterPro" id="IPR000048">
    <property type="entry name" value="IQ_motif_EF-hand-BS"/>
</dbReference>
<evidence type="ECO:0000256" key="3">
    <source>
        <dbReference type="ARBA" id="ARBA00024378"/>
    </source>
</evidence>
<evidence type="ECO:0000259" key="5">
    <source>
        <dbReference type="Pfam" id="PF13178"/>
    </source>
</evidence>
<keyword evidence="7" id="KW-1185">Reference proteome</keyword>
<feature type="domain" description="DUF4005" evidence="5">
    <location>
        <begin position="452"/>
        <end position="527"/>
    </location>
</feature>
<sequence>MGKSPGKWIKTFLFGKKSSKSSVPKRRASVSSSETVCPAVNTSTNSERSREELAAIKAQAAFRGYLARRAFCALKGIIRLQALVRGHLTRRQALATLNCMWGIVKLQSLVRGCRARSSINFEVKSSHIVQRLVGRHTDPLGVNGLANKGKVSNNAFVRKLVSSSISSKPLGFQYGTEEPNSAWRWLDRWTSSVFWKSPPQPKKIADPKPQGRRYAMETESGRSKRTMRKNFGANSESGLNNSASELDKPKRNLRKVSSYPADIVPENPQSELERVKRSLRKVSSSMAEGPDRAEIETEKPKRSVQRVSNSSDILEQGLENGSEKLQTGLVNLSLGTAATVVGTTKHSVRKVLNGDVDRNAKDTAESVKKDAVDTKISRNVEAISFPNLTDEVADATVENHNAPESNSLPNLGKVERSTHANGELSAEEEASEENHKTGKRRASFSAKPDYPENGLQNTPKLPSYMAATESAKAKLRAQNSPRIGTDEADKTGFTRRHSLPSSINGKLNSVSPRTQRPVQTSGKGALRNDRSLLSSRDGSDKPVQAEWRR</sequence>
<dbReference type="EMBL" id="CACRZD030000009">
    <property type="protein sequence ID" value="CAA6666222.1"/>
    <property type="molecule type" value="Genomic_DNA"/>
</dbReference>
<feature type="compositionally biased region" description="Polar residues" evidence="4">
    <location>
        <begin position="232"/>
        <end position="244"/>
    </location>
</feature>